<dbReference type="Gene3D" id="3.80.10.10">
    <property type="entry name" value="Ribonuclease Inhibitor"/>
    <property type="match status" value="1"/>
</dbReference>
<organism evidence="1 2">
    <name type="scientific">Amanita thiersii Skay4041</name>
    <dbReference type="NCBI Taxonomy" id="703135"/>
    <lineage>
        <taxon>Eukaryota</taxon>
        <taxon>Fungi</taxon>
        <taxon>Dikarya</taxon>
        <taxon>Basidiomycota</taxon>
        <taxon>Agaricomycotina</taxon>
        <taxon>Agaricomycetes</taxon>
        <taxon>Agaricomycetidae</taxon>
        <taxon>Agaricales</taxon>
        <taxon>Pluteineae</taxon>
        <taxon>Amanitaceae</taxon>
        <taxon>Amanita</taxon>
    </lineage>
</organism>
<dbReference type="OrthoDB" id="2886770at2759"/>
<accession>A0A2A9NGM9</accession>
<sequence>MDVTIYSHASLINLALCPLCRYLVTSISFVSIGMTCEAFHILSSTFLQSESSMAHKLPSDVRDIGHSNRVYSEEEICSIKDFANGMEGEILRLDDMIARLYMKRESFVRELDRCRVALAPHRMLPTDILRYIFLLCVEEDAGQGWIPIPLHHMSDPPIQIILSHVCSFWRQVALNTTGLWNKLTVCEPYSDFWDLAPATEFLSRSKGARVSLSIHRTLSPCRHKSLQEHLASLVDSLRKLIIGTKHLYEFHLDLEIDHLDQLRAFFTMDKVIQLLRLSPPGLTTLGLHLGGRLQRENVAENWDQVVDVFNYVNNKGKTSFPSLESLHMSGAEWFYKGIYHQMPWERLRSLSLDGISPNWALAILHKCPSLETCTLELILPNGDPELSLLFGPGFETEALHIPLPHLRHLRLSFYHHFTRPDIHSFLRPLALPNLKSLCYIEQRGPYDPHVTGIWPINTDAVIEEKLQLDKLEELEVYPRSSFVPDKLLRKACNLRRFHTHSYGILHPSTVSGLGSGVLGPKLQDVYIEGQQDAARMLRMIEERQNSAAATMRKYEEVTLNHAGVNSSVVLPFKRFGFKCSPEDIQRRKDWSDALRGDGLELSIYPVKQASRLGNRTLDVVWDD</sequence>
<dbReference type="AlphaFoldDB" id="A0A2A9NGM9"/>
<dbReference type="InterPro" id="IPR032675">
    <property type="entry name" value="LRR_dom_sf"/>
</dbReference>
<evidence type="ECO:0000313" key="2">
    <source>
        <dbReference type="Proteomes" id="UP000242287"/>
    </source>
</evidence>
<dbReference type="SUPFAM" id="SSF52047">
    <property type="entry name" value="RNI-like"/>
    <property type="match status" value="1"/>
</dbReference>
<evidence type="ECO:0000313" key="1">
    <source>
        <dbReference type="EMBL" id="PFH46870.1"/>
    </source>
</evidence>
<name>A0A2A9NGM9_9AGAR</name>
<gene>
    <name evidence="1" type="ORF">AMATHDRAFT_50727</name>
</gene>
<proteinExistence type="predicted"/>
<dbReference type="Proteomes" id="UP000242287">
    <property type="component" value="Unassembled WGS sequence"/>
</dbReference>
<dbReference type="STRING" id="703135.A0A2A9NGM9"/>
<dbReference type="EMBL" id="KZ302153">
    <property type="protein sequence ID" value="PFH46870.1"/>
    <property type="molecule type" value="Genomic_DNA"/>
</dbReference>
<protein>
    <submittedName>
        <fullName evidence="1">Uncharacterized protein</fullName>
    </submittedName>
</protein>
<keyword evidence="2" id="KW-1185">Reference proteome</keyword>
<reference evidence="1 2" key="1">
    <citation type="submission" date="2014-02" db="EMBL/GenBank/DDBJ databases">
        <title>Transposable element dynamics among asymbiotic and ectomycorrhizal Amanita fungi.</title>
        <authorList>
            <consortium name="DOE Joint Genome Institute"/>
            <person name="Hess J."/>
            <person name="Skrede I."/>
            <person name="Wolfe B."/>
            <person name="LaButti K."/>
            <person name="Ohm R.A."/>
            <person name="Grigoriev I.V."/>
            <person name="Pringle A."/>
        </authorList>
    </citation>
    <scope>NUCLEOTIDE SEQUENCE [LARGE SCALE GENOMIC DNA]</scope>
    <source>
        <strain evidence="1 2">SKay4041</strain>
    </source>
</reference>